<keyword evidence="1" id="KW-0378">Hydrolase</keyword>
<dbReference type="SUPFAM" id="SSF49785">
    <property type="entry name" value="Galactose-binding domain-like"/>
    <property type="match status" value="1"/>
</dbReference>
<dbReference type="Pfam" id="PF22666">
    <property type="entry name" value="Glyco_hydro_2_N2"/>
    <property type="match status" value="1"/>
</dbReference>
<organism evidence="4 5">
    <name type="scientific">Cyprinus carpio</name>
    <name type="common">Common carp</name>
    <dbReference type="NCBI Taxonomy" id="7962"/>
    <lineage>
        <taxon>Eukaryota</taxon>
        <taxon>Metazoa</taxon>
        <taxon>Chordata</taxon>
        <taxon>Craniata</taxon>
        <taxon>Vertebrata</taxon>
        <taxon>Euteleostomi</taxon>
        <taxon>Actinopterygii</taxon>
        <taxon>Neopterygii</taxon>
        <taxon>Teleostei</taxon>
        <taxon>Ostariophysi</taxon>
        <taxon>Cypriniformes</taxon>
        <taxon>Cyprinidae</taxon>
        <taxon>Cyprininae</taxon>
        <taxon>Cyprinus</taxon>
    </lineage>
</organism>
<feature type="domain" description="Beta-mannosidase-like galactose-binding" evidence="3">
    <location>
        <begin position="24"/>
        <end position="72"/>
    </location>
</feature>
<protein>
    <recommendedName>
        <fullName evidence="3">Beta-mannosidase-like galactose-binding domain-containing protein</fullName>
    </recommendedName>
</protein>
<evidence type="ECO:0000313" key="5">
    <source>
        <dbReference type="Proteomes" id="UP000694701"/>
    </source>
</evidence>
<proteinExistence type="predicted"/>
<dbReference type="Proteomes" id="UP000694701">
    <property type="component" value="Unplaced"/>
</dbReference>
<dbReference type="PANTHER" id="PTHR43730:SF1">
    <property type="entry name" value="BETA-MANNOSIDASE"/>
    <property type="match status" value="1"/>
</dbReference>
<dbReference type="Gene3D" id="2.60.120.260">
    <property type="entry name" value="Galactose-binding domain-like"/>
    <property type="match status" value="1"/>
</dbReference>
<dbReference type="GO" id="GO:0004567">
    <property type="term" value="F:beta-mannosidase activity"/>
    <property type="evidence" value="ECO:0007669"/>
    <property type="project" value="TreeGrafter"/>
</dbReference>
<dbReference type="Ensembl" id="ENSCCRT00020036343.1">
    <property type="protein sequence ID" value="ENSCCRP00020033234.1"/>
    <property type="gene ID" value="ENSCCRG00020015007.1"/>
</dbReference>
<dbReference type="PANTHER" id="PTHR43730">
    <property type="entry name" value="BETA-MANNOSIDASE"/>
    <property type="match status" value="1"/>
</dbReference>
<dbReference type="InterPro" id="IPR054593">
    <property type="entry name" value="Beta-mannosidase-like_N2"/>
</dbReference>
<evidence type="ECO:0000256" key="2">
    <source>
        <dbReference type="ARBA" id="ARBA00023295"/>
    </source>
</evidence>
<evidence type="ECO:0000256" key="1">
    <source>
        <dbReference type="ARBA" id="ARBA00022801"/>
    </source>
</evidence>
<sequence>MHGHLLWLKSSSLGVDINSLNGRWQLLNSNSSVCLSAEVPGCVHTDPYYRYNDLAYRWISLDDWTYTTSFSFLSMSLTRVTIGKTDNMFPVTYAFQRSHAQTEYRVPPDCPPPVQKGECHVYFIRKVQTIHKTIGLCK</sequence>
<dbReference type="GO" id="GO:0006516">
    <property type="term" value="P:glycoprotein catabolic process"/>
    <property type="evidence" value="ECO:0007669"/>
    <property type="project" value="TreeGrafter"/>
</dbReference>
<keyword evidence="2" id="KW-0326">Glycosidase</keyword>
<name>A0A8C2DY04_CYPCA</name>
<dbReference type="InterPro" id="IPR050887">
    <property type="entry name" value="Beta-mannosidase_GH2"/>
</dbReference>
<evidence type="ECO:0000259" key="3">
    <source>
        <dbReference type="Pfam" id="PF22666"/>
    </source>
</evidence>
<accession>A0A8C2DY04</accession>
<reference evidence="4" key="1">
    <citation type="submission" date="2025-08" db="UniProtKB">
        <authorList>
            <consortium name="Ensembl"/>
        </authorList>
    </citation>
    <scope>IDENTIFICATION</scope>
</reference>
<evidence type="ECO:0000313" key="4">
    <source>
        <dbReference type="Ensembl" id="ENSCCRP00020033234.1"/>
    </source>
</evidence>
<dbReference type="InterPro" id="IPR008979">
    <property type="entry name" value="Galactose-bd-like_sf"/>
</dbReference>
<dbReference type="AlphaFoldDB" id="A0A8C2DY04"/>